<accession>A0A9D3PCH6</accession>
<gene>
    <name evidence="2" type="ORF">MATL_G00242520</name>
</gene>
<protein>
    <submittedName>
        <fullName evidence="2">Uncharacterized protein</fullName>
    </submittedName>
</protein>
<keyword evidence="3" id="KW-1185">Reference proteome</keyword>
<organism evidence="2 3">
    <name type="scientific">Megalops atlanticus</name>
    <name type="common">Tarpon</name>
    <name type="synonym">Clupea gigantea</name>
    <dbReference type="NCBI Taxonomy" id="7932"/>
    <lineage>
        <taxon>Eukaryota</taxon>
        <taxon>Metazoa</taxon>
        <taxon>Chordata</taxon>
        <taxon>Craniata</taxon>
        <taxon>Vertebrata</taxon>
        <taxon>Euteleostomi</taxon>
        <taxon>Actinopterygii</taxon>
        <taxon>Neopterygii</taxon>
        <taxon>Teleostei</taxon>
        <taxon>Elopiformes</taxon>
        <taxon>Megalopidae</taxon>
        <taxon>Megalops</taxon>
    </lineage>
</organism>
<reference evidence="2" key="1">
    <citation type="submission" date="2021-01" db="EMBL/GenBank/DDBJ databases">
        <authorList>
            <person name="Zahm M."/>
            <person name="Roques C."/>
            <person name="Cabau C."/>
            <person name="Klopp C."/>
            <person name="Donnadieu C."/>
            <person name="Jouanno E."/>
            <person name="Lampietro C."/>
            <person name="Louis A."/>
            <person name="Herpin A."/>
            <person name="Echchiki A."/>
            <person name="Berthelot C."/>
            <person name="Parey E."/>
            <person name="Roest-Crollius H."/>
            <person name="Braasch I."/>
            <person name="Postlethwait J."/>
            <person name="Bobe J."/>
            <person name="Montfort J."/>
            <person name="Bouchez O."/>
            <person name="Begum T."/>
            <person name="Mejri S."/>
            <person name="Adams A."/>
            <person name="Chen W.-J."/>
            <person name="Guiguen Y."/>
        </authorList>
    </citation>
    <scope>NUCLEOTIDE SEQUENCE</scope>
    <source>
        <strain evidence="2">YG-15Mar2019-1</strain>
        <tissue evidence="2">Brain</tissue>
    </source>
</reference>
<keyword evidence="1" id="KW-0472">Membrane</keyword>
<comment type="caution">
    <text evidence="2">The sequence shown here is derived from an EMBL/GenBank/DDBJ whole genome shotgun (WGS) entry which is preliminary data.</text>
</comment>
<evidence type="ECO:0000313" key="3">
    <source>
        <dbReference type="Proteomes" id="UP001046870"/>
    </source>
</evidence>
<keyword evidence="1" id="KW-0812">Transmembrane</keyword>
<dbReference type="Proteomes" id="UP001046870">
    <property type="component" value="Chromosome 22"/>
</dbReference>
<dbReference type="AlphaFoldDB" id="A0A9D3PCH6"/>
<keyword evidence="1" id="KW-1133">Transmembrane helix</keyword>
<sequence length="118" mass="12838">MTDGVTFDPTTCRCLVVVSVTALHFTCVLIRHLLSSGSARWDTRLRQPFHRSLSETAAVWETCRAMSPSPQASPHFPTPPALFSEVLGEGIPAFRGAAMAVPIPHFNHRTSAPPNPAF</sequence>
<evidence type="ECO:0000313" key="2">
    <source>
        <dbReference type="EMBL" id="KAG7457053.1"/>
    </source>
</evidence>
<feature type="transmembrane region" description="Helical" evidence="1">
    <location>
        <begin position="15"/>
        <end position="34"/>
    </location>
</feature>
<evidence type="ECO:0000256" key="1">
    <source>
        <dbReference type="SAM" id="Phobius"/>
    </source>
</evidence>
<proteinExistence type="predicted"/>
<dbReference type="EMBL" id="JAFDVH010000022">
    <property type="protein sequence ID" value="KAG7457053.1"/>
    <property type="molecule type" value="Genomic_DNA"/>
</dbReference>
<name>A0A9D3PCH6_MEGAT</name>